<sequence>MLKEFKEFAMKGSVVDMAVGVIIAGAFGLIVKSLVDDILMPVVGAIFGGLDFNNMFIGLTDKVTETTLAAAQKQGAVLAYGSFLTTVVNFIIVAFILFMVIKAMNNAKKKEEEAPAEPPAPPAQEVLLSEIRDLLKK</sequence>
<dbReference type="Pfam" id="PF01741">
    <property type="entry name" value="MscL"/>
    <property type="match status" value="1"/>
</dbReference>
<dbReference type="InterPro" id="IPR036019">
    <property type="entry name" value="MscL_channel"/>
</dbReference>
<keyword evidence="7 9" id="KW-0472">Membrane</keyword>
<evidence type="ECO:0000256" key="4">
    <source>
        <dbReference type="ARBA" id="ARBA00022692"/>
    </source>
</evidence>
<evidence type="ECO:0000256" key="5">
    <source>
        <dbReference type="ARBA" id="ARBA00022989"/>
    </source>
</evidence>
<evidence type="ECO:0000256" key="7">
    <source>
        <dbReference type="ARBA" id="ARBA00023136"/>
    </source>
</evidence>
<accession>A0A3B0S869</accession>
<keyword evidence="4 9" id="KW-0812">Transmembrane</keyword>
<dbReference type="PANTHER" id="PTHR30266:SF2">
    <property type="entry name" value="LARGE-CONDUCTANCE MECHANOSENSITIVE CHANNEL"/>
    <property type="match status" value="1"/>
</dbReference>
<evidence type="ECO:0000256" key="2">
    <source>
        <dbReference type="ARBA" id="ARBA00022448"/>
    </source>
</evidence>
<dbReference type="SUPFAM" id="SSF81330">
    <property type="entry name" value="Gated mechanosensitive channel"/>
    <property type="match status" value="1"/>
</dbReference>
<reference evidence="10" key="1">
    <citation type="submission" date="2018-06" db="EMBL/GenBank/DDBJ databases">
        <authorList>
            <person name="Zhirakovskaya E."/>
        </authorList>
    </citation>
    <scope>NUCLEOTIDE SEQUENCE</scope>
</reference>
<evidence type="ECO:0000313" key="10">
    <source>
        <dbReference type="EMBL" id="VAW02351.1"/>
    </source>
</evidence>
<dbReference type="FunFam" id="1.10.1200.120:FF:000001">
    <property type="entry name" value="Large-conductance mechanosensitive channel"/>
    <property type="match status" value="1"/>
</dbReference>
<feature type="transmembrane region" description="Helical" evidence="9">
    <location>
        <begin position="12"/>
        <end position="31"/>
    </location>
</feature>
<dbReference type="Gene3D" id="1.10.1200.120">
    <property type="entry name" value="Large-conductance mechanosensitive channel, MscL, domain 1"/>
    <property type="match status" value="1"/>
</dbReference>
<gene>
    <name evidence="10" type="ORF">MNBD_ALPHA08-818</name>
</gene>
<dbReference type="InterPro" id="IPR037673">
    <property type="entry name" value="MSC/AndL"/>
</dbReference>
<evidence type="ECO:0000256" key="9">
    <source>
        <dbReference type="SAM" id="Phobius"/>
    </source>
</evidence>
<dbReference type="GO" id="GO:0008381">
    <property type="term" value="F:mechanosensitive monoatomic ion channel activity"/>
    <property type="evidence" value="ECO:0007669"/>
    <property type="project" value="InterPro"/>
</dbReference>
<dbReference type="NCBIfam" id="NF010557">
    <property type="entry name" value="PRK13952.1"/>
    <property type="match status" value="1"/>
</dbReference>
<protein>
    <submittedName>
        <fullName evidence="10">Large-conductance mechanosensitive channel</fullName>
    </submittedName>
</protein>
<keyword evidence="2" id="KW-0813">Transport</keyword>
<dbReference type="NCBIfam" id="TIGR00220">
    <property type="entry name" value="mscL"/>
    <property type="match status" value="1"/>
</dbReference>
<evidence type="ECO:0000256" key="6">
    <source>
        <dbReference type="ARBA" id="ARBA00023065"/>
    </source>
</evidence>
<name>A0A3B0S869_9ZZZZ</name>
<keyword evidence="3" id="KW-1003">Cell membrane</keyword>
<evidence type="ECO:0000256" key="8">
    <source>
        <dbReference type="ARBA" id="ARBA00023303"/>
    </source>
</evidence>
<keyword evidence="8" id="KW-0407">Ion channel</keyword>
<keyword evidence="6" id="KW-0406">Ion transport</keyword>
<comment type="subcellular location">
    <subcellularLocation>
        <location evidence="1">Cell membrane</location>
        <topology evidence="1">Multi-pass membrane protein</topology>
    </subcellularLocation>
</comment>
<dbReference type="EMBL" id="UOEC01000197">
    <property type="protein sequence ID" value="VAW02351.1"/>
    <property type="molecule type" value="Genomic_DNA"/>
</dbReference>
<organism evidence="10">
    <name type="scientific">hydrothermal vent metagenome</name>
    <dbReference type="NCBI Taxonomy" id="652676"/>
    <lineage>
        <taxon>unclassified sequences</taxon>
        <taxon>metagenomes</taxon>
        <taxon>ecological metagenomes</taxon>
    </lineage>
</organism>
<evidence type="ECO:0000256" key="1">
    <source>
        <dbReference type="ARBA" id="ARBA00004651"/>
    </source>
</evidence>
<proteinExistence type="inferred from homology"/>
<dbReference type="PANTHER" id="PTHR30266">
    <property type="entry name" value="MECHANOSENSITIVE CHANNEL MSCL"/>
    <property type="match status" value="1"/>
</dbReference>
<dbReference type="GO" id="GO:0005886">
    <property type="term" value="C:plasma membrane"/>
    <property type="evidence" value="ECO:0007669"/>
    <property type="project" value="UniProtKB-SubCell"/>
</dbReference>
<dbReference type="NCBIfam" id="NF001843">
    <property type="entry name" value="PRK00567.1-4"/>
    <property type="match status" value="1"/>
</dbReference>
<evidence type="ECO:0000256" key="3">
    <source>
        <dbReference type="ARBA" id="ARBA00022475"/>
    </source>
</evidence>
<dbReference type="PRINTS" id="PR01264">
    <property type="entry name" value="MECHCHANNEL"/>
</dbReference>
<dbReference type="AlphaFoldDB" id="A0A3B0S869"/>
<keyword evidence="5 9" id="KW-1133">Transmembrane helix</keyword>
<feature type="transmembrane region" description="Helical" evidence="9">
    <location>
        <begin position="77"/>
        <end position="101"/>
    </location>
</feature>
<dbReference type="HAMAP" id="MF_00115">
    <property type="entry name" value="MscL"/>
    <property type="match status" value="1"/>
</dbReference>
<dbReference type="InterPro" id="IPR001185">
    <property type="entry name" value="MS_channel"/>
</dbReference>